<dbReference type="Gene3D" id="3.30.1130.10">
    <property type="match status" value="1"/>
</dbReference>
<comment type="caution">
    <text evidence="10">The sequence shown here is derived from an EMBL/GenBank/DDBJ whole genome shotgun (WGS) entry which is preliminary data.</text>
</comment>
<evidence type="ECO:0000256" key="6">
    <source>
        <dbReference type="ARBA" id="ARBA00022801"/>
    </source>
</evidence>
<evidence type="ECO:0000256" key="4">
    <source>
        <dbReference type="ARBA" id="ARBA00011857"/>
    </source>
</evidence>
<evidence type="ECO:0000313" key="10">
    <source>
        <dbReference type="EMBL" id="GGH98955.1"/>
    </source>
</evidence>
<evidence type="ECO:0000313" key="11">
    <source>
        <dbReference type="Proteomes" id="UP000621856"/>
    </source>
</evidence>
<dbReference type="PANTHER" id="PTHR11109">
    <property type="entry name" value="GTP CYCLOHYDROLASE I"/>
    <property type="match status" value="1"/>
</dbReference>
<dbReference type="GO" id="GO:0006729">
    <property type="term" value="P:tetrahydrobiopterin biosynthetic process"/>
    <property type="evidence" value="ECO:0007669"/>
    <property type="project" value="TreeGrafter"/>
</dbReference>
<sequence length="211" mass="23638">MAEGAIMTDKNAEDSAARLAEDITRRPGRKEAEAAVRTLLAYIGENPDREGLLDTPKRFVKAWDDWFEGYNLDAEDVLARTFEEVEGYDDIVLMKDIRVESHCEHHVAPIIGKAHIAYLPDTRVVGISKLARLADIYSKRLQSQEILTNQIAQTLDRVLQPKGVAVLIDAEHQCISTRGIHKTGVSCVTRCFTGAFKTDPALEDRFFRLIG</sequence>
<reference evidence="10" key="1">
    <citation type="journal article" date="2014" name="Int. J. Syst. Evol. Microbiol.">
        <title>Complete genome sequence of Corynebacterium casei LMG S-19264T (=DSM 44701T), isolated from a smear-ripened cheese.</title>
        <authorList>
            <consortium name="US DOE Joint Genome Institute (JGI-PGF)"/>
            <person name="Walter F."/>
            <person name="Albersmeier A."/>
            <person name="Kalinowski J."/>
            <person name="Ruckert C."/>
        </authorList>
    </citation>
    <scope>NUCLEOTIDE SEQUENCE</scope>
    <source>
        <strain evidence="10">CGMCC 1.14984</strain>
    </source>
</reference>
<dbReference type="EMBL" id="BMGZ01000002">
    <property type="protein sequence ID" value="GGH98955.1"/>
    <property type="molecule type" value="Genomic_DNA"/>
</dbReference>
<dbReference type="GO" id="GO:0008270">
    <property type="term" value="F:zinc ion binding"/>
    <property type="evidence" value="ECO:0007669"/>
    <property type="project" value="UniProtKB-UniRule"/>
</dbReference>
<dbReference type="SUPFAM" id="SSF55620">
    <property type="entry name" value="Tetrahydrobiopterin biosynthesis enzymes-like"/>
    <property type="match status" value="1"/>
</dbReference>
<dbReference type="Pfam" id="PF01227">
    <property type="entry name" value="GTP_cyclohydroI"/>
    <property type="match status" value="1"/>
</dbReference>
<dbReference type="EC" id="3.5.4.16" evidence="8"/>
<dbReference type="InterPro" id="IPR001474">
    <property type="entry name" value="GTP_CycHdrlase_I"/>
</dbReference>
<dbReference type="HAMAP" id="MF_00223">
    <property type="entry name" value="FolE"/>
    <property type="match status" value="1"/>
</dbReference>
<dbReference type="UniPathway" id="UPA00848">
    <property type="reaction ID" value="UER00151"/>
</dbReference>
<dbReference type="GO" id="GO:0003934">
    <property type="term" value="F:GTP cyclohydrolase I activity"/>
    <property type="evidence" value="ECO:0007669"/>
    <property type="project" value="UniProtKB-UniRule"/>
</dbReference>
<keyword evidence="8" id="KW-0547">Nucleotide-binding</keyword>
<evidence type="ECO:0000256" key="7">
    <source>
        <dbReference type="ARBA" id="ARBA00023134"/>
    </source>
</evidence>
<dbReference type="RefSeq" id="WP_188544105.1">
    <property type="nucleotide sequence ID" value="NZ_BMGZ01000002.1"/>
</dbReference>
<dbReference type="GO" id="GO:0005525">
    <property type="term" value="F:GTP binding"/>
    <property type="evidence" value="ECO:0007669"/>
    <property type="project" value="UniProtKB-KW"/>
</dbReference>
<dbReference type="InterPro" id="IPR043134">
    <property type="entry name" value="GTP-CH-I_N"/>
</dbReference>
<reference evidence="10" key="2">
    <citation type="submission" date="2020-09" db="EMBL/GenBank/DDBJ databases">
        <authorList>
            <person name="Sun Q."/>
            <person name="Zhou Y."/>
        </authorList>
    </citation>
    <scope>NUCLEOTIDE SEQUENCE</scope>
    <source>
        <strain evidence="10">CGMCC 1.14984</strain>
    </source>
</reference>
<feature type="binding site" evidence="8">
    <location>
        <position position="106"/>
    </location>
    <ligand>
        <name>Zn(2+)</name>
        <dbReference type="ChEBI" id="CHEBI:29105"/>
    </ligand>
</feature>
<gene>
    <name evidence="8 10" type="primary">folE</name>
    <name evidence="10" type="ORF">GCM10011355_23770</name>
</gene>
<feature type="binding site" evidence="8">
    <location>
        <position position="103"/>
    </location>
    <ligand>
        <name>Zn(2+)</name>
        <dbReference type="ChEBI" id="CHEBI:29105"/>
    </ligand>
</feature>
<dbReference type="NCBIfam" id="NF006825">
    <property type="entry name" value="PRK09347.1-2"/>
    <property type="match status" value="1"/>
</dbReference>
<dbReference type="FunFam" id="3.30.1130.10:FF:000001">
    <property type="entry name" value="GTP cyclohydrolase 1"/>
    <property type="match status" value="1"/>
</dbReference>
<evidence type="ECO:0000256" key="8">
    <source>
        <dbReference type="HAMAP-Rule" id="MF_00223"/>
    </source>
</evidence>
<name>A0A8J3ERI6_9PROT</name>
<protein>
    <recommendedName>
        <fullName evidence="8">GTP cyclohydrolase 1</fullName>
        <ecNumber evidence="8">3.5.4.16</ecNumber>
    </recommendedName>
    <alternativeName>
        <fullName evidence="8">GTP cyclohydrolase I</fullName>
        <shortName evidence="8">GTP-CH-I</shortName>
    </alternativeName>
</protein>
<dbReference type="Proteomes" id="UP000621856">
    <property type="component" value="Unassembled WGS sequence"/>
</dbReference>
<keyword evidence="5 8" id="KW-0554">One-carbon metabolism</keyword>
<proteinExistence type="inferred from homology"/>
<feature type="domain" description="GTP cyclohydrolase I" evidence="9">
    <location>
        <begin position="33"/>
        <end position="210"/>
    </location>
</feature>
<dbReference type="GO" id="GO:0006730">
    <property type="term" value="P:one-carbon metabolic process"/>
    <property type="evidence" value="ECO:0007669"/>
    <property type="project" value="UniProtKB-UniRule"/>
</dbReference>
<evidence type="ECO:0000256" key="5">
    <source>
        <dbReference type="ARBA" id="ARBA00022563"/>
    </source>
</evidence>
<dbReference type="InterPro" id="IPR043133">
    <property type="entry name" value="GTP-CH-I_C/QueF"/>
</dbReference>
<dbReference type="NCBIfam" id="NF006826">
    <property type="entry name" value="PRK09347.1-3"/>
    <property type="match status" value="1"/>
</dbReference>
<evidence type="ECO:0000256" key="1">
    <source>
        <dbReference type="ARBA" id="ARBA00001052"/>
    </source>
</evidence>
<comment type="subunit">
    <text evidence="8">Homopolymer.</text>
</comment>
<evidence type="ECO:0000256" key="3">
    <source>
        <dbReference type="ARBA" id="ARBA00008085"/>
    </source>
</evidence>
<dbReference type="AlphaFoldDB" id="A0A8J3ERI6"/>
<organism evidence="10 11">
    <name type="scientific">Aquisalinus luteolus</name>
    <dbReference type="NCBI Taxonomy" id="1566827"/>
    <lineage>
        <taxon>Bacteria</taxon>
        <taxon>Pseudomonadati</taxon>
        <taxon>Pseudomonadota</taxon>
        <taxon>Alphaproteobacteria</taxon>
        <taxon>Parvularculales</taxon>
        <taxon>Parvularculaceae</taxon>
        <taxon>Aquisalinus</taxon>
    </lineage>
</organism>
<dbReference type="PANTHER" id="PTHR11109:SF7">
    <property type="entry name" value="GTP CYCLOHYDROLASE 1"/>
    <property type="match status" value="1"/>
</dbReference>
<accession>A0A8J3ERI6</accession>
<dbReference type="PROSITE" id="PS00859">
    <property type="entry name" value="GTP_CYCLOHYDROL_1_1"/>
    <property type="match status" value="1"/>
</dbReference>
<keyword evidence="8" id="KW-0479">Metal-binding</keyword>
<keyword evidence="8" id="KW-0862">Zinc</keyword>
<evidence type="ECO:0000256" key="2">
    <source>
        <dbReference type="ARBA" id="ARBA00005080"/>
    </source>
</evidence>
<dbReference type="GO" id="GO:0005737">
    <property type="term" value="C:cytoplasm"/>
    <property type="evidence" value="ECO:0007669"/>
    <property type="project" value="TreeGrafter"/>
</dbReference>
<keyword evidence="7 8" id="KW-0342">GTP-binding</keyword>
<dbReference type="InterPro" id="IPR020602">
    <property type="entry name" value="GTP_CycHdrlase_I_dom"/>
</dbReference>
<keyword evidence="6 8" id="KW-0378">Hydrolase</keyword>
<dbReference type="FunFam" id="1.10.286.10:FF:000001">
    <property type="entry name" value="GTP cyclohydrolase 1"/>
    <property type="match status" value="1"/>
</dbReference>
<evidence type="ECO:0000259" key="9">
    <source>
        <dbReference type="Pfam" id="PF01227"/>
    </source>
</evidence>
<dbReference type="InterPro" id="IPR018234">
    <property type="entry name" value="GTP_CycHdrlase_I_CS"/>
</dbReference>
<feature type="binding site" evidence="8">
    <location>
        <position position="174"/>
    </location>
    <ligand>
        <name>Zn(2+)</name>
        <dbReference type="ChEBI" id="CHEBI:29105"/>
    </ligand>
</feature>
<comment type="catalytic activity">
    <reaction evidence="1 8">
        <text>GTP + H2O = 7,8-dihydroneopterin 3'-triphosphate + formate + H(+)</text>
        <dbReference type="Rhea" id="RHEA:17473"/>
        <dbReference type="ChEBI" id="CHEBI:15377"/>
        <dbReference type="ChEBI" id="CHEBI:15378"/>
        <dbReference type="ChEBI" id="CHEBI:15740"/>
        <dbReference type="ChEBI" id="CHEBI:37565"/>
        <dbReference type="ChEBI" id="CHEBI:58462"/>
        <dbReference type="EC" id="3.5.4.16"/>
    </reaction>
</comment>
<dbReference type="Gene3D" id="1.10.286.10">
    <property type="match status" value="1"/>
</dbReference>
<dbReference type="GO" id="GO:0046654">
    <property type="term" value="P:tetrahydrofolate biosynthetic process"/>
    <property type="evidence" value="ECO:0007669"/>
    <property type="project" value="UniProtKB-UniRule"/>
</dbReference>
<comment type="subunit">
    <text evidence="4">Toroid-shaped homodecamer, composed of two pentamers of five dimers.</text>
</comment>
<comment type="similarity">
    <text evidence="3 8">Belongs to the GTP cyclohydrolase I family.</text>
</comment>
<comment type="pathway">
    <text evidence="2 8">Cofactor biosynthesis; 7,8-dihydroneopterin triphosphate biosynthesis; 7,8-dihydroneopterin triphosphate from GTP: step 1/1.</text>
</comment>
<dbReference type="NCBIfam" id="TIGR00063">
    <property type="entry name" value="folE"/>
    <property type="match status" value="1"/>
</dbReference>